<comment type="caution">
    <text evidence="5">The sequence shown here is derived from an EMBL/GenBank/DDBJ whole genome shotgun (WGS) entry which is preliminary data.</text>
</comment>
<dbReference type="RefSeq" id="WP_249313870.1">
    <property type="nucleotide sequence ID" value="NZ_JACRSU010000006.1"/>
</dbReference>
<feature type="domain" description="SLH" evidence="4">
    <location>
        <begin position="144"/>
        <end position="207"/>
    </location>
</feature>
<sequence length="750" mass="79980">MNKKFTKCMIVPAVCLSILASAPGNIFAAKFNDADIHWAKDAITIWADHEVIQGFDGLFRPDDTITRAEMAVMINRIMNYQVRAENTFIDLDDNWYTDAILKLVKQGVMLGHDNQIRPEDPVTREEALVMIARALGIEENQNKSASFIDSGNISEWAVGAIQAMTEKGFINGYEDGSFRPQDKMTRACSVTVVNNAVKGFYNKPGTYKVEEEINGIVIVNSPDVILEGMTINGDLIVTPGVKEGTVTLQGTTVSGQQIVMGGNVESKPGTSNPGGDSDNGSGDGSNGGSNGGSGGSSGGGGSTIQNAAATDIIVNSAYEDETGRVTVSGKRYTIGENAFDTLEKAVAQAQTLNKKASVTLMSNLNIEQTVVLKADSLTLDGNGHTLSYRQGVKDGIQIENGQDVVLRNLSVVMNDEINKWNGSYGIQAYQSKVTLKNISVTGADGGILVNGAEVTLEGVVDVSGNEFGGIEVSKGYGVESMPELIGSAENLKNDTEEDGKPTVWIDKVSELTNAVVAISGLNEVPTDNDQTYFFLRQNLAETTANVSSQQELEAALANEDIKVINILTELTLDKTLVVNRSVIINGKDHMKKLSFDNKNAIQLVHAGEVTLENLIVEISGNKAGWQGLYALQAYGTTNVTLRNVSVTGADGGILVNGAEVTLEGVVDVSGNEFGGIEVSKGSGVESIPKLIGSAENLKNDTEEDSKPTVWIDKVSELTSAVVVVSGLNEGFTEKDQAHFYLSEVSSETYK</sequence>
<keyword evidence="1" id="KW-0677">Repeat</keyword>
<dbReference type="SUPFAM" id="SSF51126">
    <property type="entry name" value="Pectin lyase-like"/>
    <property type="match status" value="2"/>
</dbReference>
<dbReference type="InterPro" id="IPR046776">
    <property type="entry name" value="Pectate_lyase_5"/>
</dbReference>
<name>A0A926DRB6_9FIRM</name>
<accession>A0A926DRB6</accession>
<dbReference type="InterPro" id="IPR051465">
    <property type="entry name" value="Cell_Envelope_Struct_Comp"/>
</dbReference>
<evidence type="ECO:0000256" key="1">
    <source>
        <dbReference type="ARBA" id="ARBA00022737"/>
    </source>
</evidence>
<reference evidence="5" key="1">
    <citation type="submission" date="2020-08" db="EMBL/GenBank/DDBJ databases">
        <title>Genome public.</title>
        <authorList>
            <person name="Liu C."/>
            <person name="Sun Q."/>
        </authorList>
    </citation>
    <scope>NUCLEOTIDE SEQUENCE</scope>
    <source>
        <strain evidence="5">H8</strain>
    </source>
</reference>
<evidence type="ECO:0000256" key="3">
    <source>
        <dbReference type="SAM" id="SignalP"/>
    </source>
</evidence>
<keyword evidence="6" id="KW-1185">Reference proteome</keyword>
<evidence type="ECO:0000259" key="4">
    <source>
        <dbReference type="PROSITE" id="PS51272"/>
    </source>
</evidence>
<dbReference type="InterPro" id="IPR011050">
    <property type="entry name" value="Pectin_lyase_fold/virulence"/>
</dbReference>
<dbReference type="EMBL" id="JACRSU010000006">
    <property type="protein sequence ID" value="MBC8541890.1"/>
    <property type="molecule type" value="Genomic_DNA"/>
</dbReference>
<dbReference type="PANTHER" id="PTHR43308">
    <property type="entry name" value="OUTER MEMBRANE PROTEIN ALPHA-RELATED"/>
    <property type="match status" value="1"/>
</dbReference>
<evidence type="ECO:0000313" key="6">
    <source>
        <dbReference type="Proteomes" id="UP000611762"/>
    </source>
</evidence>
<dbReference type="InterPro" id="IPR001119">
    <property type="entry name" value="SLH_dom"/>
</dbReference>
<dbReference type="Pfam" id="PF20585">
    <property type="entry name" value="Pectate_lyase_5"/>
    <property type="match status" value="1"/>
</dbReference>
<dbReference type="SMART" id="SM00710">
    <property type="entry name" value="PbH1"/>
    <property type="match status" value="3"/>
</dbReference>
<dbReference type="AlphaFoldDB" id="A0A926DRB6"/>
<dbReference type="PANTHER" id="PTHR43308:SF5">
    <property type="entry name" value="S-LAYER PROTEIN _ PEPTIDOGLYCAN ENDO-BETA-N-ACETYLGLUCOSAMINIDASE"/>
    <property type="match status" value="1"/>
</dbReference>
<evidence type="ECO:0000256" key="2">
    <source>
        <dbReference type="SAM" id="MobiDB-lite"/>
    </source>
</evidence>
<proteinExistence type="predicted"/>
<organism evidence="5 6">
    <name type="scientific">Congzhengia minquanensis</name>
    <dbReference type="NCBI Taxonomy" id="2763657"/>
    <lineage>
        <taxon>Bacteria</taxon>
        <taxon>Bacillati</taxon>
        <taxon>Bacillota</taxon>
        <taxon>Clostridia</taxon>
        <taxon>Eubacteriales</taxon>
        <taxon>Oscillospiraceae</taxon>
        <taxon>Congzhengia</taxon>
    </lineage>
</organism>
<evidence type="ECO:0000313" key="5">
    <source>
        <dbReference type="EMBL" id="MBC8541890.1"/>
    </source>
</evidence>
<dbReference type="InterPro" id="IPR006626">
    <property type="entry name" value="PbH1"/>
</dbReference>
<keyword evidence="3" id="KW-0732">Signal</keyword>
<gene>
    <name evidence="5" type="ORF">H8698_12980</name>
</gene>
<feature type="signal peptide" evidence="3">
    <location>
        <begin position="1"/>
        <end position="28"/>
    </location>
</feature>
<protein>
    <submittedName>
        <fullName evidence="5">S-layer homology domain-containing protein</fullName>
    </submittedName>
</protein>
<dbReference type="Proteomes" id="UP000611762">
    <property type="component" value="Unassembled WGS sequence"/>
</dbReference>
<feature type="domain" description="SLH" evidence="4">
    <location>
        <begin position="90"/>
        <end position="143"/>
    </location>
</feature>
<dbReference type="PROSITE" id="PS51272">
    <property type="entry name" value="SLH"/>
    <property type="match status" value="3"/>
</dbReference>
<feature type="region of interest" description="Disordered" evidence="2">
    <location>
        <begin position="257"/>
        <end position="302"/>
    </location>
</feature>
<feature type="domain" description="SLH" evidence="4">
    <location>
        <begin position="26"/>
        <end position="88"/>
    </location>
</feature>
<dbReference type="Pfam" id="PF00395">
    <property type="entry name" value="SLH"/>
    <property type="match status" value="3"/>
</dbReference>
<feature type="chain" id="PRO_5036887128" evidence="3">
    <location>
        <begin position="29"/>
        <end position="750"/>
    </location>
</feature>
<feature type="compositionally biased region" description="Gly residues" evidence="2">
    <location>
        <begin position="281"/>
        <end position="302"/>
    </location>
</feature>